<keyword evidence="5 7" id="KW-0238">DNA-binding</keyword>
<keyword evidence="3" id="KW-0677">Repeat</keyword>
<dbReference type="Gene3D" id="3.40.1550.20">
    <property type="entry name" value="Transcriptional regulator MraZ domain"/>
    <property type="match status" value="1"/>
</dbReference>
<dbReference type="GO" id="GO:0000976">
    <property type="term" value="F:transcription cis-regulatory region binding"/>
    <property type="evidence" value="ECO:0007669"/>
    <property type="project" value="TreeGrafter"/>
</dbReference>
<evidence type="ECO:0000256" key="5">
    <source>
        <dbReference type="ARBA" id="ARBA00023125"/>
    </source>
</evidence>
<dbReference type="Pfam" id="PF02381">
    <property type="entry name" value="MraZ"/>
    <property type="match status" value="2"/>
</dbReference>
<evidence type="ECO:0000256" key="3">
    <source>
        <dbReference type="ARBA" id="ARBA00022737"/>
    </source>
</evidence>
<evidence type="ECO:0000259" key="8">
    <source>
        <dbReference type="PROSITE" id="PS51740"/>
    </source>
</evidence>
<dbReference type="EMBL" id="CADCVJ010000105">
    <property type="protein sequence ID" value="CAA9472528.1"/>
    <property type="molecule type" value="Genomic_DNA"/>
</dbReference>
<dbReference type="InterPro" id="IPR003444">
    <property type="entry name" value="MraZ"/>
</dbReference>
<evidence type="ECO:0000256" key="1">
    <source>
        <dbReference type="ARBA" id="ARBA00013860"/>
    </source>
</evidence>
<feature type="domain" description="SpoVT-AbrB" evidence="8">
    <location>
        <begin position="6"/>
        <end position="49"/>
    </location>
</feature>
<evidence type="ECO:0000256" key="7">
    <source>
        <dbReference type="HAMAP-Rule" id="MF_01008"/>
    </source>
</evidence>
<dbReference type="GO" id="GO:0003700">
    <property type="term" value="F:DNA-binding transcription factor activity"/>
    <property type="evidence" value="ECO:0007669"/>
    <property type="project" value="UniProtKB-UniRule"/>
</dbReference>
<dbReference type="GO" id="GO:0009295">
    <property type="term" value="C:nucleoid"/>
    <property type="evidence" value="ECO:0007669"/>
    <property type="project" value="UniProtKB-SubCell"/>
</dbReference>
<evidence type="ECO:0000313" key="9">
    <source>
        <dbReference type="EMBL" id="CAA9472528.1"/>
    </source>
</evidence>
<proteinExistence type="inferred from homology"/>
<dbReference type="InterPro" id="IPR037914">
    <property type="entry name" value="SpoVT-AbrB_sf"/>
</dbReference>
<comment type="similarity">
    <text evidence="7">Belongs to the MraZ family.</text>
</comment>
<keyword evidence="2 7" id="KW-0963">Cytoplasm</keyword>
<organism evidence="9">
    <name type="scientific">uncultured Solirubrobacteraceae bacterium</name>
    <dbReference type="NCBI Taxonomy" id="1162706"/>
    <lineage>
        <taxon>Bacteria</taxon>
        <taxon>Bacillati</taxon>
        <taxon>Actinomycetota</taxon>
        <taxon>Thermoleophilia</taxon>
        <taxon>Solirubrobacterales</taxon>
        <taxon>Solirubrobacteraceae</taxon>
        <taxon>environmental samples</taxon>
    </lineage>
</organism>
<dbReference type="InterPro" id="IPR035642">
    <property type="entry name" value="MraZ_N"/>
</dbReference>
<dbReference type="PANTHER" id="PTHR34701:SF1">
    <property type="entry name" value="TRANSCRIPTIONAL REGULATOR MRAZ"/>
    <property type="match status" value="1"/>
</dbReference>
<dbReference type="InterPro" id="IPR020603">
    <property type="entry name" value="MraZ_dom"/>
</dbReference>
<dbReference type="InterPro" id="IPR035644">
    <property type="entry name" value="MraZ_C"/>
</dbReference>
<feature type="domain" description="SpoVT-AbrB" evidence="8">
    <location>
        <begin position="79"/>
        <end position="123"/>
    </location>
</feature>
<sequence length="146" mass="15976">MAFHGTFEHSLDAKNRLTVPAKFRGALSEGVYLVRSADDPCVQVYPAAAYASMADQAVAGMNPMSRQAKEMRRLMFSFADDVPLDGAGRVILTTRHLQHAGIQGRDVVITGRGDALELWSPEGWAEYERDLMARAPDMTGSLDHPA</sequence>
<reference evidence="9" key="1">
    <citation type="submission" date="2020-02" db="EMBL/GenBank/DDBJ databases">
        <authorList>
            <person name="Meier V. D."/>
        </authorList>
    </citation>
    <scope>NUCLEOTIDE SEQUENCE</scope>
    <source>
        <strain evidence="9">AVDCRST_MAG38</strain>
    </source>
</reference>
<comment type="subcellular location">
    <subcellularLocation>
        <location evidence="7">Cytoplasm</location>
        <location evidence="7">Nucleoid</location>
    </subcellularLocation>
</comment>
<accession>A0A6J4RNL9</accession>
<dbReference type="GO" id="GO:2000143">
    <property type="term" value="P:negative regulation of DNA-templated transcription initiation"/>
    <property type="evidence" value="ECO:0007669"/>
    <property type="project" value="TreeGrafter"/>
</dbReference>
<dbReference type="PROSITE" id="PS51740">
    <property type="entry name" value="SPOVT_ABRB"/>
    <property type="match status" value="2"/>
</dbReference>
<evidence type="ECO:0000256" key="2">
    <source>
        <dbReference type="ARBA" id="ARBA00022490"/>
    </source>
</evidence>
<gene>
    <name evidence="7" type="primary">mraZ</name>
    <name evidence="9" type="ORF">AVDCRST_MAG38-1404</name>
</gene>
<dbReference type="InterPro" id="IPR007159">
    <property type="entry name" value="SpoVT-AbrB_dom"/>
</dbReference>
<evidence type="ECO:0000256" key="6">
    <source>
        <dbReference type="ARBA" id="ARBA00023163"/>
    </source>
</evidence>
<dbReference type="PANTHER" id="PTHR34701">
    <property type="entry name" value="TRANSCRIPTIONAL REGULATOR MRAZ"/>
    <property type="match status" value="1"/>
</dbReference>
<evidence type="ECO:0000256" key="4">
    <source>
        <dbReference type="ARBA" id="ARBA00023015"/>
    </source>
</evidence>
<dbReference type="CDD" id="cd16321">
    <property type="entry name" value="MraZ_C"/>
    <property type="match status" value="1"/>
</dbReference>
<dbReference type="HAMAP" id="MF_01008">
    <property type="entry name" value="MraZ"/>
    <property type="match status" value="1"/>
</dbReference>
<dbReference type="GO" id="GO:0005737">
    <property type="term" value="C:cytoplasm"/>
    <property type="evidence" value="ECO:0007669"/>
    <property type="project" value="UniProtKB-UniRule"/>
</dbReference>
<dbReference type="SUPFAM" id="SSF89447">
    <property type="entry name" value="AbrB/MazE/MraZ-like"/>
    <property type="match status" value="1"/>
</dbReference>
<dbReference type="CDD" id="cd16320">
    <property type="entry name" value="MraZ_N"/>
    <property type="match status" value="1"/>
</dbReference>
<keyword evidence="6 7" id="KW-0804">Transcription</keyword>
<name>A0A6J4RNL9_9ACTN</name>
<keyword evidence="4 7" id="KW-0805">Transcription regulation</keyword>
<dbReference type="InterPro" id="IPR038619">
    <property type="entry name" value="MraZ_sf"/>
</dbReference>
<dbReference type="AlphaFoldDB" id="A0A6J4RNL9"/>
<protein>
    <recommendedName>
        <fullName evidence="1 7">Transcriptional regulator MraZ</fullName>
    </recommendedName>
</protein>
<comment type="subunit">
    <text evidence="7">Forms oligomers.</text>
</comment>